<protein>
    <submittedName>
        <fullName evidence="1">Uncharacterized protein</fullName>
    </submittedName>
</protein>
<proteinExistence type="predicted"/>
<comment type="caution">
    <text evidence="1">The sequence shown here is derived from an EMBL/GenBank/DDBJ whole genome shotgun (WGS) entry which is preliminary data.</text>
</comment>
<evidence type="ECO:0000313" key="2">
    <source>
        <dbReference type="Proteomes" id="UP000256328"/>
    </source>
</evidence>
<reference evidence="1 2" key="1">
    <citation type="journal article" date="2018" name="IMA Fungus">
        <title>IMA Genome-F 9: Draft genome sequence of Annulohypoxylon stygium, Aspergillus mulundensis, Berkeleyomyces basicola (syn. Thielaviopsis basicola), Ceratocystis smalleyi, two Cercospora beticola strains, Coleophoma cylindrospora, Fusarium fracticaudum, Phialophora cf. hyalina, and Morchella septimelata.</title>
        <authorList>
            <person name="Wingfield B.D."/>
            <person name="Bills G.F."/>
            <person name="Dong Y."/>
            <person name="Huang W."/>
            <person name="Nel W.J."/>
            <person name="Swalarsk-Parry B.S."/>
            <person name="Vaghefi N."/>
            <person name="Wilken P.M."/>
            <person name="An Z."/>
            <person name="de Beer Z.W."/>
            <person name="De Vos L."/>
            <person name="Chen L."/>
            <person name="Duong T.A."/>
            <person name="Gao Y."/>
            <person name="Hammerbacher A."/>
            <person name="Kikkert J.R."/>
            <person name="Li Y."/>
            <person name="Li H."/>
            <person name="Li K."/>
            <person name="Li Q."/>
            <person name="Liu X."/>
            <person name="Ma X."/>
            <person name="Naidoo K."/>
            <person name="Pethybridge S.J."/>
            <person name="Sun J."/>
            <person name="Steenkamp E.T."/>
            <person name="van der Nest M.A."/>
            <person name="van Wyk S."/>
            <person name="Wingfield M.J."/>
            <person name="Xiong C."/>
            <person name="Yue Q."/>
            <person name="Zhang X."/>
        </authorList>
    </citation>
    <scope>NUCLEOTIDE SEQUENCE [LARGE SCALE GENOMIC DNA]</scope>
    <source>
        <strain evidence="1 2">BP5796</strain>
    </source>
</reference>
<evidence type="ECO:0000313" key="1">
    <source>
        <dbReference type="EMBL" id="RDW65401.1"/>
    </source>
</evidence>
<dbReference type="EMBL" id="PDLN01000015">
    <property type="protein sequence ID" value="RDW65401.1"/>
    <property type="molecule type" value="Genomic_DNA"/>
</dbReference>
<dbReference type="Proteomes" id="UP000256328">
    <property type="component" value="Unassembled WGS sequence"/>
</dbReference>
<name>A0A3D8QUP8_9HELO</name>
<sequence>MNNQTARSQGPRTLSVSRTAVPTKTFIEENCKRLEALDAEIARFNAELALSATPQPKRATDPRTDLRDEEWAHFMRLHGRKVFLEGVIRKYAGYLMMMDPKDSSAYAFIQGRMASLAHQLLHVKGRIDDFEFSY</sequence>
<dbReference type="AlphaFoldDB" id="A0A3D8QUP8"/>
<dbReference type="OrthoDB" id="10322729at2759"/>
<organism evidence="1 2">
    <name type="scientific">Coleophoma crateriformis</name>
    <dbReference type="NCBI Taxonomy" id="565419"/>
    <lineage>
        <taxon>Eukaryota</taxon>
        <taxon>Fungi</taxon>
        <taxon>Dikarya</taxon>
        <taxon>Ascomycota</taxon>
        <taxon>Pezizomycotina</taxon>
        <taxon>Leotiomycetes</taxon>
        <taxon>Helotiales</taxon>
        <taxon>Dermateaceae</taxon>
        <taxon>Coleophoma</taxon>
    </lineage>
</organism>
<gene>
    <name evidence="1" type="ORF">BP5796_10093</name>
</gene>
<accession>A0A3D8QUP8</accession>
<keyword evidence="2" id="KW-1185">Reference proteome</keyword>